<feature type="domain" description="Peptidase S26" evidence="8">
    <location>
        <begin position="313"/>
        <end position="362"/>
    </location>
</feature>
<dbReference type="PANTHER" id="PTHR43390:SF1">
    <property type="entry name" value="CHLOROPLAST PROCESSING PEPTIDASE"/>
    <property type="match status" value="1"/>
</dbReference>
<feature type="active site" evidence="6">
    <location>
        <position position="173"/>
    </location>
</feature>
<dbReference type="PROSITE" id="PS00761">
    <property type="entry name" value="SPASE_I_3"/>
    <property type="match status" value="1"/>
</dbReference>
<dbReference type="GO" id="GO:0006465">
    <property type="term" value="P:signal peptide processing"/>
    <property type="evidence" value="ECO:0007669"/>
    <property type="project" value="InterPro"/>
</dbReference>
<dbReference type="EC" id="3.4.21.89" evidence="3 7"/>
<feature type="active site" evidence="6">
    <location>
        <position position="117"/>
    </location>
</feature>
<dbReference type="Pfam" id="PF10502">
    <property type="entry name" value="Peptidase_S26"/>
    <property type="match status" value="2"/>
</dbReference>
<dbReference type="SUPFAM" id="SSF51306">
    <property type="entry name" value="LexA/Signal peptidase"/>
    <property type="match status" value="1"/>
</dbReference>
<organism evidence="9 10">
    <name type="scientific">Haliangium ochraceum (strain DSM 14365 / JCM 11303 / SMP-2)</name>
    <dbReference type="NCBI Taxonomy" id="502025"/>
    <lineage>
        <taxon>Bacteria</taxon>
        <taxon>Pseudomonadati</taxon>
        <taxon>Myxococcota</taxon>
        <taxon>Polyangia</taxon>
        <taxon>Haliangiales</taxon>
        <taxon>Kofleriaceae</taxon>
        <taxon>Haliangium</taxon>
    </lineage>
</organism>
<dbReference type="PRINTS" id="PR00727">
    <property type="entry name" value="LEADERPTASE"/>
</dbReference>
<protein>
    <recommendedName>
        <fullName evidence="4 7">Signal peptidase I</fullName>
        <ecNumber evidence="3 7">3.4.21.89</ecNumber>
    </recommendedName>
</protein>
<comment type="similarity">
    <text evidence="2 7">Belongs to the peptidase S26 family.</text>
</comment>
<dbReference type="KEGG" id="hoh:Hoch_3767"/>
<dbReference type="eggNOG" id="COG0681">
    <property type="taxonomic scope" value="Bacteria"/>
</dbReference>
<evidence type="ECO:0000313" key="9">
    <source>
        <dbReference type="EMBL" id="ACY16267.1"/>
    </source>
</evidence>
<keyword evidence="10" id="KW-1185">Reference proteome</keyword>
<evidence type="ECO:0000256" key="7">
    <source>
        <dbReference type="RuleBase" id="RU362042"/>
    </source>
</evidence>
<evidence type="ECO:0000259" key="8">
    <source>
        <dbReference type="Pfam" id="PF10502"/>
    </source>
</evidence>
<dbReference type="EMBL" id="CP001804">
    <property type="protein sequence ID" value="ACY16267.1"/>
    <property type="molecule type" value="Genomic_DNA"/>
</dbReference>
<dbReference type="InterPro" id="IPR036286">
    <property type="entry name" value="LexA/Signal_pep-like_sf"/>
</dbReference>
<evidence type="ECO:0000256" key="6">
    <source>
        <dbReference type="PIRSR" id="PIRSR600223-1"/>
    </source>
</evidence>
<dbReference type="HOGENOM" id="CLU_028723_1_3_7"/>
<dbReference type="NCBIfam" id="TIGR02227">
    <property type="entry name" value="sigpep_I_bact"/>
    <property type="match status" value="2"/>
</dbReference>
<proteinExistence type="inferred from homology"/>
<name>D0LYB7_HALO1</name>
<dbReference type="STRING" id="502025.Hoch_3767"/>
<evidence type="ECO:0000256" key="2">
    <source>
        <dbReference type="ARBA" id="ARBA00009370"/>
    </source>
</evidence>
<feature type="domain" description="Peptidase S26" evidence="8">
    <location>
        <begin position="87"/>
        <end position="203"/>
    </location>
</feature>
<keyword evidence="5 7" id="KW-0378">Hydrolase</keyword>
<dbReference type="Gene3D" id="2.10.109.10">
    <property type="entry name" value="Umud Fragment, subunit A"/>
    <property type="match status" value="2"/>
</dbReference>
<dbReference type="GO" id="GO:0009003">
    <property type="term" value="F:signal peptidase activity"/>
    <property type="evidence" value="ECO:0007669"/>
    <property type="project" value="UniProtKB-EC"/>
</dbReference>
<dbReference type="RefSeq" id="WP_012828866.1">
    <property type="nucleotide sequence ID" value="NC_013440.1"/>
</dbReference>
<dbReference type="GO" id="GO:0016020">
    <property type="term" value="C:membrane"/>
    <property type="evidence" value="ECO:0007669"/>
    <property type="project" value="UniProtKB-SubCell"/>
</dbReference>
<evidence type="ECO:0000256" key="4">
    <source>
        <dbReference type="ARBA" id="ARBA00019232"/>
    </source>
</evidence>
<dbReference type="InterPro" id="IPR000223">
    <property type="entry name" value="Pept_S26A_signal_pept_1"/>
</dbReference>
<evidence type="ECO:0000313" key="10">
    <source>
        <dbReference type="Proteomes" id="UP000001880"/>
    </source>
</evidence>
<keyword evidence="7" id="KW-0645">Protease</keyword>
<dbReference type="InterPro" id="IPR019758">
    <property type="entry name" value="Pept_S26A_signal_pept_1_CS"/>
</dbReference>
<dbReference type="GO" id="GO:0004252">
    <property type="term" value="F:serine-type endopeptidase activity"/>
    <property type="evidence" value="ECO:0007669"/>
    <property type="project" value="InterPro"/>
</dbReference>
<accession>D0LYB7</accession>
<comment type="catalytic activity">
    <reaction evidence="1 7">
        <text>Cleavage of hydrophobic, N-terminal signal or leader sequences from secreted and periplasmic proteins.</text>
        <dbReference type="EC" id="3.4.21.89"/>
    </reaction>
</comment>
<sequence length="380" mass="42857">MATSAADARIERKLHTEVKKLVRETRASLGRHGSRLSNRVREDIEGRVERLETAMREKDGTTMRVELPVLDAMVDEQLAFARKSAFREYAESIGIAVIIAVLLRTFVIEAFKIPSGSMIPTMEIGDHIFVNKFLYGIRIPVLGVKFFQFRKPERGEVIVFEKPRDRERRDFIKRIVAVAGDTLEVRCGMLYVNGERVSRELVAASDFHWDDPPEPGTGDTWTRVESSRYRETLGETRYDTLYDPDRPEYEHLVDAGGAAGWGASSSLTSRDFPMQSSAIFPDFNRIPRCADHSEESSSIGCYAPSPQTQKGDAGACALQRHYVVPEGHVFGMGDNRENSSDSRQWGPVPLDNIKGKALFIWWSSNDKVGVQWDRIGKVVE</sequence>
<dbReference type="MEROPS" id="S26.001"/>
<dbReference type="InterPro" id="IPR019533">
    <property type="entry name" value="Peptidase_S26"/>
</dbReference>
<dbReference type="Proteomes" id="UP000001880">
    <property type="component" value="Chromosome"/>
</dbReference>
<dbReference type="AlphaFoldDB" id="D0LYB7"/>
<dbReference type="CDD" id="cd06530">
    <property type="entry name" value="S26_SPase_I"/>
    <property type="match status" value="1"/>
</dbReference>
<evidence type="ECO:0000256" key="1">
    <source>
        <dbReference type="ARBA" id="ARBA00000677"/>
    </source>
</evidence>
<comment type="subcellular location">
    <subcellularLocation>
        <location evidence="7">Membrane</location>
        <topology evidence="7">Single-pass type II membrane protein</topology>
    </subcellularLocation>
</comment>
<dbReference type="OrthoDB" id="9815782at2"/>
<reference evidence="9 10" key="1">
    <citation type="journal article" date="2010" name="Stand. Genomic Sci.">
        <title>Complete genome sequence of Haliangium ochraceum type strain (SMP-2).</title>
        <authorList>
            <consortium name="US DOE Joint Genome Institute (JGI-PGF)"/>
            <person name="Ivanova N."/>
            <person name="Daum C."/>
            <person name="Lang E."/>
            <person name="Abt B."/>
            <person name="Kopitz M."/>
            <person name="Saunders E."/>
            <person name="Lapidus A."/>
            <person name="Lucas S."/>
            <person name="Glavina Del Rio T."/>
            <person name="Nolan M."/>
            <person name="Tice H."/>
            <person name="Copeland A."/>
            <person name="Cheng J.F."/>
            <person name="Chen F."/>
            <person name="Bruce D."/>
            <person name="Goodwin L."/>
            <person name="Pitluck S."/>
            <person name="Mavromatis K."/>
            <person name="Pati A."/>
            <person name="Mikhailova N."/>
            <person name="Chen A."/>
            <person name="Palaniappan K."/>
            <person name="Land M."/>
            <person name="Hauser L."/>
            <person name="Chang Y.J."/>
            <person name="Jeffries C.D."/>
            <person name="Detter J.C."/>
            <person name="Brettin T."/>
            <person name="Rohde M."/>
            <person name="Goker M."/>
            <person name="Bristow J."/>
            <person name="Markowitz V."/>
            <person name="Eisen J.A."/>
            <person name="Hugenholtz P."/>
            <person name="Kyrpides N.C."/>
            <person name="Klenk H.P."/>
        </authorList>
    </citation>
    <scope>NUCLEOTIDE SEQUENCE [LARGE SCALE GENOMIC DNA]</scope>
    <source>
        <strain evidence="10">DSM 14365 / CIP 107738 / JCM 11303 / AJ 13395 / SMP-2</strain>
    </source>
</reference>
<evidence type="ECO:0000256" key="3">
    <source>
        <dbReference type="ARBA" id="ARBA00013208"/>
    </source>
</evidence>
<gene>
    <name evidence="9" type="ordered locus">Hoch_3767</name>
</gene>
<evidence type="ECO:0000256" key="5">
    <source>
        <dbReference type="ARBA" id="ARBA00022801"/>
    </source>
</evidence>
<dbReference type="PANTHER" id="PTHR43390">
    <property type="entry name" value="SIGNAL PEPTIDASE I"/>
    <property type="match status" value="1"/>
</dbReference>